<reference evidence="3 4" key="1">
    <citation type="journal article" date="2010" name="Plant Cell">
        <title>The Chlorella variabilis NC64A genome reveals adaptation to photosymbiosis, coevolution with viruses, and cryptic sex.</title>
        <authorList>
            <person name="Blanc G."/>
            <person name="Duncan G."/>
            <person name="Agarkova I."/>
            <person name="Borodovsky M."/>
            <person name="Gurnon J."/>
            <person name="Kuo A."/>
            <person name="Lindquist E."/>
            <person name="Lucas S."/>
            <person name="Pangilinan J."/>
            <person name="Polle J."/>
            <person name="Salamov A."/>
            <person name="Terry A."/>
            <person name="Yamada T."/>
            <person name="Dunigan D.D."/>
            <person name="Grigoriev I.V."/>
            <person name="Claverie J.M."/>
            <person name="Van Etten J.L."/>
        </authorList>
    </citation>
    <scope>NUCLEOTIDE SEQUENCE [LARGE SCALE GENOMIC DNA]</scope>
    <source>
        <strain evidence="3 4">NC64A</strain>
    </source>
</reference>
<dbReference type="KEGG" id="cvr:CHLNCDRAFT_133373"/>
<evidence type="ECO:0000313" key="4">
    <source>
        <dbReference type="Proteomes" id="UP000008141"/>
    </source>
</evidence>
<feature type="domain" description="DEX1 C-terminal" evidence="2">
    <location>
        <begin position="6"/>
        <end position="57"/>
    </location>
</feature>
<evidence type="ECO:0000259" key="2">
    <source>
        <dbReference type="Pfam" id="PF23722"/>
    </source>
</evidence>
<evidence type="ECO:0000256" key="1">
    <source>
        <dbReference type="SAM" id="Phobius"/>
    </source>
</evidence>
<dbReference type="STRING" id="554065.E1Z2Y9"/>
<keyword evidence="4" id="KW-1185">Reference proteome</keyword>
<organism evidence="4">
    <name type="scientific">Chlorella variabilis</name>
    <name type="common">Green alga</name>
    <dbReference type="NCBI Taxonomy" id="554065"/>
    <lineage>
        <taxon>Eukaryota</taxon>
        <taxon>Viridiplantae</taxon>
        <taxon>Chlorophyta</taxon>
        <taxon>core chlorophytes</taxon>
        <taxon>Trebouxiophyceae</taxon>
        <taxon>Chlorellales</taxon>
        <taxon>Chlorellaceae</taxon>
        <taxon>Chlorella clade</taxon>
        <taxon>Chlorella</taxon>
    </lineage>
</organism>
<dbReference type="RefSeq" id="XP_005851852.1">
    <property type="nucleotide sequence ID" value="XM_005851790.1"/>
</dbReference>
<keyword evidence="1" id="KW-0812">Transmembrane</keyword>
<feature type="transmembrane region" description="Helical" evidence="1">
    <location>
        <begin position="63"/>
        <end position="82"/>
    </location>
</feature>
<dbReference type="InterPro" id="IPR056376">
    <property type="entry name" value="DEX1_C"/>
</dbReference>
<proteinExistence type="predicted"/>
<keyword evidence="1" id="KW-1133">Transmembrane helix</keyword>
<dbReference type="AlphaFoldDB" id="E1Z2Y9"/>
<dbReference type="Pfam" id="PF23722">
    <property type="entry name" value="Beta-sand_DEX1"/>
    <property type="match status" value="1"/>
</dbReference>
<dbReference type="GeneID" id="17359392"/>
<gene>
    <name evidence="3" type="ORF">CHLNCDRAFT_133373</name>
</gene>
<dbReference type="OrthoDB" id="200924at2759"/>
<dbReference type="EMBL" id="GL433835">
    <property type="protein sequence ID" value="EFN59750.1"/>
    <property type="molecule type" value="Genomic_DNA"/>
</dbReference>
<sequence length="91" mass="10082">MNSGEHPVIGMADVINSTGAFTMEIPVPRSRSTATIRVEMRDETKLLFVDEFSLSFHIHFYRLLKWLIAGPFVAAAMALLAFRADTDGLPA</sequence>
<dbReference type="Proteomes" id="UP000008141">
    <property type="component" value="Unassembled WGS sequence"/>
</dbReference>
<name>E1Z2Y9_CHLVA</name>
<keyword evidence="1" id="KW-0472">Membrane</keyword>
<evidence type="ECO:0000313" key="3">
    <source>
        <dbReference type="EMBL" id="EFN59750.1"/>
    </source>
</evidence>
<accession>E1Z2Y9</accession>
<protein>
    <recommendedName>
        <fullName evidence="2">DEX1 C-terminal domain-containing protein</fullName>
    </recommendedName>
</protein>
<dbReference type="InParanoid" id="E1Z2Y9"/>